<dbReference type="NCBIfam" id="TIGR00171">
    <property type="entry name" value="leuD"/>
    <property type="match status" value="1"/>
</dbReference>
<evidence type="ECO:0000256" key="10">
    <source>
        <dbReference type="ARBA" id="ARBA00023304"/>
    </source>
</evidence>
<comment type="similarity">
    <text evidence="4">Belongs to the LeuD family. LeuD type 1 subfamily.</text>
</comment>
<dbReference type="InterPro" id="IPR033940">
    <property type="entry name" value="IPMI_Swivel"/>
</dbReference>
<keyword evidence="8" id="KW-0028">Amino-acid biosynthesis</keyword>
<keyword evidence="7" id="KW-0432">Leucine biosynthesis</keyword>
<reference evidence="12 13" key="1">
    <citation type="submission" date="2019-07" db="EMBL/GenBank/DDBJ databases">
        <title>Qingshengfaniella alkalisoli gen. nov., sp. nov., isolated from saline soil.</title>
        <authorList>
            <person name="Xu L."/>
            <person name="Huang X.-X."/>
            <person name="Sun J.-Q."/>
        </authorList>
    </citation>
    <scope>NUCLEOTIDE SEQUENCE [LARGE SCALE GENOMIC DNA]</scope>
    <source>
        <strain evidence="12 13">DSM 27279</strain>
    </source>
</reference>
<comment type="subunit">
    <text evidence="5">Heterodimer of LeuC and LeuD.</text>
</comment>
<evidence type="ECO:0000256" key="1">
    <source>
        <dbReference type="ARBA" id="ARBA00000491"/>
    </source>
</evidence>
<comment type="pathway">
    <text evidence="3">Amino-acid biosynthesis; L-leucine biosynthesis; L-leucine from 3-methyl-2-oxobutanoate: step 2/4.</text>
</comment>
<evidence type="ECO:0000256" key="4">
    <source>
        <dbReference type="ARBA" id="ARBA00009845"/>
    </source>
</evidence>
<keyword evidence="13" id="KW-1185">Reference proteome</keyword>
<evidence type="ECO:0000256" key="9">
    <source>
        <dbReference type="ARBA" id="ARBA00023239"/>
    </source>
</evidence>
<dbReference type="RefSeq" id="WP_143949876.1">
    <property type="nucleotide sequence ID" value="NZ_BAABMB010000008.1"/>
</dbReference>
<dbReference type="EMBL" id="VLTJ01000037">
    <property type="protein sequence ID" value="TSH91251.1"/>
    <property type="molecule type" value="Genomic_DNA"/>
</dbReference>
<organism evidence="12 13">
    <name type="scientific">Verticiella sediminum</name>
    <dbReference type="NCBI Taxonomy" id="1247510"/>
    <lineage>
        <taxon>Bacteria</taxon>
        <taxon>Pseudomonadati</taxon>
        <taxon>Pseudomonadota</taxon>
        <taxon>Betaproteobacteria</taxon>
        <taxon>Burkholderiales</taxon>
        <taxon>Alcaligenaceae</taxon>
        <taxon>Verticiella</taxon>
    </lineage>
</organism>
<evidence type="ECO:0000256" key="3">
    <source>
        <dbReference type="ARBA" id="ARBA00004729"/>
    </source>
</evidence>
<evidence type="ECO:0000313" key="13">
    <source>
        <dbReference type="Proteomes" id="UP000318405"/>
    </source>
</evidence>
<evidence type="ECO:0000256" key="5">
    <source>
        <dbReference type="ARBA" id="ARBA00011271"/>
    </source>
</evidence>
<dbReference type="AlphaFoldDB" id="A0A556AED6"/>
<comment type="caution">
    <text evidence="12">The sequence shown here is derived from an EMBL/GenBank/DDBJ whole genome shotgun (WGS) entry which is preliminary data.</text>
</comment>
<evidence type="ECO:0000256" key="2">
    <source>
        <dbReference type="ARBA" id="ARBA00002695"/>
    </source>
</evidence>
<accession>A0A556AED6</accession>
<evidence type="ECO:0000259" key="11">
    <source>
        <dbReference type="Pfam" id="PF00694"/>
    </source>
</evidence>
<dbReference type="PANTHER" id="PTHR43345:SF5">
    <property type="entry name" value="3-ISOPROPYLMALATE DEHYDRATASE SMALL SUBUNIT"/>
    <property type="match status" value="1"/>
</dbReference>
<evidence type="ECO:0000256" key="8">
    <source>
        <dbReference type="ARBA" id="ARBA00022605"/>
    </source>
</evidence>
<comment type="catalytic activity">
    <reaction evidence="1">
        <text>(2R,3S)-3-isopropylmalate = (2S)-2-isopropylmalate</text>
        <dbReference type="Rhea" id="RHEA:32287"/>
        <dbReference type="ChEBI" id="CHEBI:1178"/>
        <dbReference type="ChEBI" id="CHEBI:35121"/>
        <dbReference type="EC" id="4.2.1.33"/>
    </reaction>
</comment>
<dbReference type="EC" id="4.2.1.33" evidence="6"/>
<keyword evidence="9 12" id="KW-0456">Lyase</keyword>
<feature type="domain" description="Aconitase A/isopropylmalate dehydratase small subunit swivel" evidence="11">
    <location>
        <begin position="1"/>
        <end position="123"/>
    </location>
</feature>
<protein>
    <recommendedName>
        <fullName evidence="6">3-isopropylmalate dehydratase</fullName>
        <ecNumber evidence="6">4.2.1.33</ecNumber>
    </recommendedName>
</protein>
<dbReference type="InterPro" id="IPR015928">
    <property type="entry name" value="Aconitase/3IPM_dehydase_swvl"/>
</dbReference>
<dbReference type="Proteomes" id="UP000318405">
    <property type="component" value="Unassembled WGS sequence"/>
</dbReference>
<dbReference type="PANTHER" id="PTHR43345">
    <property type="entry name" value="3-ISOPROPYLMALATE DEHYDRATASE SMALL SUBUNIT 2-RELATED-RELATED"/>
    <property type="match status" value="1"/>
</dbReference>
<dbReference type="UniPathway" id="UPA00048">
    <property type="reaction ID" value="UER00071"/>
</dbReference>
<dbReference type="OrthoDB" id="9777465at2"/>
<dbReference type="CDD" id="cd01577">
    <property type="entry name" value="IPMI_Swivel"/>
    <property type="match status" value="1"/>
</dbReference>
<dbReference type="NCBIfam" id="NF002458">
    <property type="entry name" value="PRK01641.1"/>
    <property type="match status" value="1"/>
</dbReference>
<dbReference type="InterPro" id="IPR000573">
    <property type="entry name" value="AconitaseA/IPMdHydase_ssu_swvl"/>
</dbReference>
<sequence>MTPFTRLHGPAAPLMLANVDTDVIIRIERLATLARDQLGPYALEALRFDADGSEAPGFVLNQPPFRNAPILLAGENFGCGSSREAAVWALMDIGIRCVIAPSFGDIFFNNCFQNGMLPIRLDAPRLQALAAAAATGAPVGVDLAACVIEPPHGEAIPFTVDVQRREGLLLGLDDIQLTLRERADILDWQQQDRRLRPWAWPASDPPPGPQA</sequence>
<dbReference type="Pfam" id="PF00694">
    <property type="entry name" value="Aconitase_C"/>
    <property type="match status" value="1"/>
</dbReference>
<dbReference type="GO" id="GO:0009098">
    <property type="term" value="P:L-leucine biosynthetic process"/>
    <property type="evidence" value="ECO:0007669"/>
    <property type="project" value="UniProtKB-UniPathway"/>
</dbReference>
<comment type="function">
    <text evidence="2">Catalyzes the isomerization between 2-isopropylmalate and 3-isopropylmalate, via the formation of 2-isopropylmaleate.</text>
</comment>
<gene>
    <name evidence="12" type="primary">leuD</name>
    <name evidence="12" type="ORF">FOZ76_19090</name>
</gene>
<dbReference type="InterPro" id="IPR050075">
    <property type="entry name" value="LeuD"/>
</dbReference>
<dbReference type="SUPFAM" id="SSF52016">
    <property type="entry name" value="LeuD/IlvD-like"/>
    <property type="match status" value="1"/>
</dbReference>
<dbReference type="GO" id="GO:0003861">
    <property type="term" value="F:3-isopropylmalate dehydratase activity"/>
    <property type="evidence" value="ECO:0007669"/>
    <property type="project" value="UniProtKB-EC"/>
</dbReference>
<dbReference type="GO" id="GO:0009316">
    <property type="term" value="C:3-isopropylmalate dehydratase complex"/>
    <property type="evidence" value="ECO:0007669"/>
    <property type="project" value="InterPro"/>
</dbReference>
<dbReference type="Gene3D" id="3.20.19.10">
    <property type="entry name" value="Aconitase, domain 4"/>
    <property type="match status" value="1"/>
</dbReference>
<evidence type="ECO:0000256" key="7">
    <source>
        <dbReference type="ARBA" id="ARBA00022430"/>
    </source>
</evidence>
<evidence type="ECO:0000256" key="6">
    <source>
        <dbReference type="ARBA" id="ARBA00011998"/>
    </source>
</evidence>
<evidence type="ECO:0000313" key="12">
    <source>
        <dbReference type="EMBL" id="TSH91251.1"/>
    </source>
</evidence>
<proteinExistence type="inferred from homology"/>
<name>A0A556AED6_9BURK</name>
<dbReference type="InterPro" id="IPR004431">
    <property type="entry name" value="3-IsopropMal_deHydase_ssu"/>
</dbReference>
<keyword evidence="10" id="KW-0100">Branched-chain amino acid biosynthesis</keyword>